<evidence type="ECO:0000256" key="10">
    <source>
        <dbReference type="HAMAP-Rule" id="MF_00019"/>
    </source>
</evidence>
<dbReference type="FunCoup" id="A0A1B1AMW1">
    <property type="interactions" value="294"/>
</dbReference>
<sequence>MGGDHAPDIVVEGVDIFARSHPDVRFLVHGDAARLSVLMDKHDAAKAASEVVPAEKMIGMEVKASQALRQGKGSSLWNAVQAVETGAAHAVVSAGNTGAYMAIAMFRLRTMEGVHRPALATRWPTMKGGYTVMLDVGANVEADAEQLVEFAIMGEAFSRAVSGEARPKVGLLNVGSEDQKGHEEIRNAAKLIREAGVDLNFHGFVEGDDIAKGTVDVVVTDGFTGNIALKTGEGTARLVGQLLRESLTSGPLAQLGALIAYPALRKLRKRMDPGTFNGALFLGLNGLVVKSHGSANASGYAAAIGVAEKLARSHYREEIVSNIARLAHANAAAAASAGNAD</sequence>
<dbReference type="Pfam" id="PF02504">
    <property type="entry name" value="FA_synthesis"/>
    <property type="match status" value="1"/>
</dbReference>
<dbReference type="UniPathway" id="UPA00085"/>
<dbReference type="HAMAP" id="MF_00019">
    <property type="entry name" value="PlsX"/>
    <property type="match status" value="1"/>
</dbReference>
<evidence type="ECO:0000313" key="11">
    <source>
        <dbReference type="EMBL" id="ANP47894.1"/>
    </source>
</evidence>
<dbReference type="GO" id="GO:0043811">
    <property type="term" value="F:phosphate:acyl-[acyl carrier protein] acyltransferase activity"/>
    <property type="evidence" value="ECO:0007669"/>
    <property type="project" value="UniProtKB-UniRule"/>
</dbReference>
<evidence type="ECO:0000313" key="12">
    <source>
        <dbReference type="Proteomes" id="UP000092498"/>
    </source>
</evidence>
<gene>
    <name evidence="10" type="primary">plsX</name>
    <name evidence="11" type="ORF">ATE48_01095</name>
</gene>
<evidence type="ECO:0000256" key="3">
    <source>
        <dbReference type="ARBA" id="ARBA00022516"/>
    </source>
</evidence>
<dbReference type="InterPro" id="IPR012281">
    <property type="entry name" value="Phospholipid_synth_PlsX-like"/>
</dbReference>
<dbReference type="KEGG" id="cbot:ATE48_01095"/>
<accession>A0A1B1AMW1</accession>
<comment type="catalytic activity">
    <reaction evidence="1 10">
        <text>a fatty acyl-[ACP] + phosphate = an acyl phosphate + holo-[ACP]</text>
        <dbReference type="Rhea" id="RHEA:42292"/>
        <dbReference type="Rhea" id="RHEA-COMP:9685"/>
        <dbReference type="Rhea" id="RHEA-COMP:14125"/>
        <dbReference type="ChEBI" id="CHEBI:43474"/>
        <dbReference type="ChEBI" id="CHEBI:59918"/>
        <dbReference type="ChEBI" id="CHEBI:64479"/>
        <dbReference type="ChEBI" id="CHEBI:138651"/>
        <dbReference type="EC" id="2.3.1.274"/>
    </reaction>
</comment>
<reference evidence="11 12" key="1">
    <citation type="submission" date="2015-11" db="EMBL/GenBank/DDBJ databases">
        <title>Whole-Genome Sequence of Candidatus Oderbacter manganicum from the National Park Lower Oder Valley, Germany.</title>
        <authorList>
            <person name="Braun B."/>
            <person name="Liere K."/>
            <person name="Szewzyk U."/>
        </authorList>
    </citation>
    <scope>NUCLEOTIDE SEQUENCE [LARGE SCALE GENOMIC DNA]</scope>
    <source>
        <strain evidence="11 12">OTSz_A_272</strain>
    </source>
</reference>
<comment type="function">
    <text evidence="10">Catalyzes the reversible formation of acyl-phosphate (acyl-PO(4)) from acyl-[acyl-carrier-protein] (acyl-ACP). This enzyme utilizes acyl-ACP as fatty acyl donor, but not acyl-CoA.</text>
</comment>
<evidence type="ECO:0000256" key="9">
    <source>
        <dbReference type="ARBA" id="ARBA00046608"/>
    </source>
</evidence>
<keyword evidence="3 10" id="KW-0444">Lipid biosynthesis</keyword>
<dbReference type="EMBL" id="CP013244">
    <property type="protein sequence ID" value="ANP47894.1"/>
    <property type="molecule type" value="Genomic_DNA"/>
</dbReference>
<dbReference type="InterPro" id="IPR003664">
    <property type="entry name" value="FA_synthesis"/>
</dbReference>
<keyword evidence="11" id="KW-0012">Acyltransferase</keyword>
<dbReference type="NCBIfam" id="TIGR00182">
    <property type="entry name" value="plsX"/>
    <property type="match status" value="1"/>
</dbReference>
<dbReference type="GO" id="GO:0006633">
    <property type="term" value="P:fatty acid biosynthetic process"/>
    <property type="evidence" value="ECO:0007669"/>
    <property type="project" value="UniProtKB-UniRule"/>
</dbReference>
<dbReference type="PANTHER" id="PTHR30100:SF1">
    <property type="entry name" value="PHOSPHATE ACYLTRANSFERASE"/>
    <property type="match status" value="1"/>
</dbReference>
<dbReference type="AlphaFoldDB" id="A0A1B1AMW1"/>
<dbReference type="EC" id="2.3.1.274" evidence="8 10"/>
<dbReference type="STRING" id="1759059.ATE48_01095"/>
<comment type="similarity">
    <text evidence="10">Belongs to the PlsX family.</text>
</comment>
<dbReference type="GO" id="GO:0008654">
    <property type="term" value="P:phospholipid biosynthetic process"/>
    <property type="evidence" value="ECO:0007669"/>
    <property type="project" value="UniProtKB-KW"/>
</dbReference>
<name>A0A1B1AMW1_9PROT</name>
<keyword evidence="7 10" id="KW-1208">Phospholipid metabolism</keyword>
<keyword evidence="4 10" id="KW-0808">Transferase</keyword>
<dbReference type="SUPFAM" id="SSF53659">
    <property type="entry name" value="Isocitrate/Isopropylmalate dehydrogenase-like"/>
    <property type="match status" value="1"/>
</dbReference>
<evidence type="ECO:0000256" key="8">
    <source>
        <dbReference type="ARBA" id="ARBA00024069"/>
    </source>
</evidence>
<evidence type="ECO:0000256" key="6">
    <source>
        <dbReference type="ARBA" id="ARBA00023209"/>
    </source>
</evidence>
<evidence type="ECO:0000256" key="4">
    <source>
        <dbReference type="ARBA" id="ARBA00022679"/>
    </source>
</evidence>
<dbReference type="Proteomes" id="UP000092498">
    <property type="component" value="Chromosome"/>
</dbReference>
<evidence type="ECO:0000256" key="2">
    <source>
        <dbReference type="ARBA" id="ARBA00022490"/>
    </source>
</evidence>
<evidence type="ECO:0000256" key="7">
    <source>
        <dbReference type="ARBA" id="ARBA00023264"/>
    </source>
</evidence>
<dbReference type="Gene3D" id="3.40.718.10">
    <property type="entry name" value="Isopropylmalate Dehydrogenase"/>
    <property type="match status" value="1"/>
</dbReference>
<keyword evidence="5 10" id="KW-0443">Lipid metabolism</keyword>
<dbReference type="GO" id="GO:0005737">
    <property type="term" value="C:cytoplasm"/>
    <property type="evidence" value="ECO:0007669"/>
    <property type="project" value="UniProtKB-SubCell"/>
</dbReference>
<dbReference type="PIRSF" id="PIRSF002465">
    <property type="entry name" value="Phsphlp_syn_PlsX"/>
    <property type="match status" value="1"/>
</dbReference>
<keyword evidence="12" id="KW-1185">Reference proteome</keyword>
<keyword evidence="6 10" id="KW-0594">Phospholipid biosynthesis</keyword>
<comment type="subunit">
    <text evidence="9 10">Homodimer. Probably interacts with PlsY.</text>
</comment>
<evidence type="ECO:0000256" key="1">
    <source>
        <dbReference type="ARBA" id="ARBA00001232"/>
    </source>
</evidence>
<evidence type="ECO:0000256" key="5">
    <source>
        <dbReference type="ARBA" id="ARBA00023098"/>
    </source>
</evidence>
<comment type="subcellular location">
    <subcellularLocation>
        <location evidence="10">Cytoplasm</location>
    </subcellularLocation>
    <text evidence="10">Associated with the membrane possibly through PlsY.</text>
</comment>
<dbReference type="InParanoid" id="A0A1B1AMW1"/>
<keyword evidence="2 10" id="KW-0963">Cytoplasm</keyword>
<dbReference type="PANTHER" id="PTHR30100">
    <property type="entry name" value="FATTY ACID/PHOSPHOLIPID SYNTHESIS PROTEIN PLSX"/>
    <property type="match status" value="1"/>
</dbReference>
<protein>
    <recommendedName>
        <fullName evidence="8 10">Phosphate acyltransferase</fullName>
        <ecNumber evidence="8 10">2.3.1.274</ecNumber>
    </recommendedName>
    <alternativeName>
        <fullName evidence="10">Acyl-ACP phosphotransacylase</fullName>
    </alternativeName>
    <alternativeName>
        <fullName evidence="10">Acyl-[acyl-carrier-protein]--phosphate acyltransferase</fullName>
    </alternativeName>
    <alternativeName>
        <fullName evidence="10">Phosphate-acyl-ACP acyltransferase</fullName>
    </alternativeName>
</protein>
<comment type="pathway">
    <text evidence="10">Lipid metabolism; phospholipid metabolism.</text>
</comment>
<organism evidence="11 12">
    <name type="scientific">Candidatus Viadribacter manganicus</name>
    <dbReference type="NCBI Taxonomy" id="1759059"/>
    <lineage>
        <taxon>Bacteria</taxon>
        <taxon>Pseudomonadati</taxon>
        <taxon>Pseudomonadota</taxon>
        <taxon>Alphaproteobacteria</taxon>
        <taxon>Hyphomonadales</taxon>
        <taxon>Hyphomonadaceae</taxon>
        <taxon>Candidatus Viadribacter</taxon>
    </lineage>
</organism>
<proteinExistence type="inferred from homology"/>